<dbReference type="InterPro" id="IPR005764">
    <property type="entry name" value="Ade_phspho_trans"/>
</dbReference>
<organism evidence="13 14">
    <name type="scientific">Luteimonas aestuarii</name>
    <dbReference type="NCBI Taxonomy" id="453837"/>
    <lineage>
        <taxon>Bacteria</taxon>
        <taxon>Pseudomonadati</taxon>
        <taxon>Pseudomonadota</taxon>
        <taxon>Gammaproteobacteria</taxon>
        <taxon>Lysobacterales</taxon>
        <taxon>Lysobacteraceae</taxon>
        <taxon>Luteimonas</taxon>
    </lineage>
</organism>
<dbReference type="NCBIfam" id="NF002634">
    <property type="entry name" value="PRK02304.1-3"/>
    <property type="match status" value="1"/>
</dbReference>
<evidence type="ECO:0000256" key="4">
    <source>
        <dbReference type="ARBA" id="ARBA00008391"/>
    </source>
</evidence>
<sequence>MADWTRLIRDIPDFPKPGIVFKDISPVLADAAAFADAVEAMAAPWRAAPPQAVLGVEARGFILGAAMAQALGCGFVPVRKPGKLPGPVLAQDYALEYGSDRLEVHVDALPAHSRVVVVDDVLATGGTLAAAVALAQRQGMAVAGAAVLVELSALAGRTRWMHPLPLLAAAAW</sequence>
<dbReference type="RefSeq" id="WP_133321690.1">
    <property type="nucleotide sequence ID" value="NZ_SMTF01000005.1"/>
</dbReference>
<feature type="domain" description="Phosphoribosyltransferase" evidence="12">
    <location>
        <begin position="31"/>
        <end position="150"/>
    </location>
</feature>
<reference evidence="13 14" key="1">
    <citation type="submission" date="2019-03" db="EMBL/GenBank/DDBJ databases">
        <title>Luteimonas zhaokaii sp.nov., isolated from the rectal contents of Plateau pika in Yushu, Qinghai Province, China.</title>
        <authorList>
            <person name="Zhang G."/>
        </authorList>
    </citation>
    <scope>NUCLEOTIDE SEQUENCE [LARGE SCALE GENOMIC DNA]</scope>
    <source>
        <strain evidence="13 14">B9</strain>
    </source>
</reference>
<dbReference type="SUPFAM" id="SSF53271">
    <property type="entry name" value="PRTase-like"/>
    <property type="match status" value="1"/>
</dbReference>
<comment type="catalytic activity">
    <reaction evidence="1 11">
        <text>AMP + diphosphate = 5-phospho-alpha-D-ribose 1-diphosphate + adenine</text>
        <dbReference type="Rhea" id="RHEA:16609"/>
        <dbReference type="ChEBI" id="CHEBI:16708"/>
        <dbReference type="ChEBI" id="CHEBI:33019"/>
        <dbReference type="ChEBI" id="CHEBI:58017"/>
        <dbReference type="ChEBI" id="CHEBI:456215"/>
        <dbReference type="EC" id="2.4.2.7"/>
    </reaction>
</comment>
<dbReference type="GO" id="GO:0003999">
    <property type="term" value="F:adenine phosphoribosyltransferase activity"/>
    <property type="evidence" value="ECO:0007669"/>
    <property type="project" value="UniProtKB-UniRule"/>
</dbReference>
<dbReference type="Pfam" id="PF00156">
    <property type="entry name" value="Pribosyltran"/>
    <property type="match status" value="1"/>
</dbReference>
<evidence type="ECO:0000259" key="12">
    <source>
        <dbReference type="Pfam" id="PF00156"/>
    </source>
</evidence>
<dbReference type="GO" id="GO:0005737">
    <property type="term" value="C:cytoplasm"/>
    <property type="evidence" value="ECO:0007669"/>
    <property type="project" value="UniProtKB-SubCell"/>
</dbReference>
<comment type="function">
    <text evidence="11">Catalyzes a salvage reaction resulting in the formation of AMP, that is energically less costly than de novo synthesis.</text>
</comment>
<dbReference type="NCBIfam" id="NF002636">
    <property type="entry name" value="PRK02304.1-5"/>
    <property type="match status" value="1"/>
</dbReference>
<dbReference type="PANTHER" id="PTHR11776:SF7">
    <property type="entry name" value="PHOSPHORIBOSYLTRANSFERASE DOMAIN-CONTAINING PROTEIN"/>
    <property type="match status" value="1"/>
</dbReference>
<evidence type="ECO:0000313" key="14">
    <source>
        <dbReference type="Proteomes" id="UP000294796"/>
    </source>
</evidence>
<comment type="similarity">
    <text evidence="4 11">Belongs to the purine/pyrimidine phosphoribosyltransferase family.</text>
</comment>
<name>A0A4V6PLN4_9GAMM</name>
<keyword evidence="9 11" id="KW-0808">Transferase</keyword>
<evidence type="ECO:0000256" key="9">
    <source>
        <dbReference type="ARBA" id="ARBA00022679"/>
    </source>
</evidence>
<keyword evidence="7 11" id="KW-0963">Cytoplasm</keyword>
<dbReference type="UniPathway" id="UPA00588">
    <property type="reaction ID" value="UER00646"/>
</dbReference>
<evidence type="ECO:0000256" key="3">
    <source>
        <dbReference type="ARBA" id="ARBA00004659"/>
    </source>
</evidence>
<dbReference type="InterPro" id="IPR050120">
    <property type="entry name" value="Adenine_PRTase"/>
</dbReference>
<evidence type="ECO:0000256" key="8">
    <source>
        <dbReference type="ARBA" id="ARBA00022676"/>
    </source>
</evidence>
<comment type="subunit">
    <text evidence="5 11">Homodimer.</text>
</comment>
<dbReference type="OrthoDB" id="9803963at2"/>
<comment type="subcellular location">
    <subcellularLocation>
        <location evidence="2 11">Cytoplasm</location>
    </subcellularLocation>
</comment>
<accession>A0A4V6PLN4</accession>
<dbReference type="GO" id="GO:0006168">
    <property type="term" value="P:adenine salvage"/>
    <property type="evidence" value="ECO:0007669"/>
    <property type="project" value="InterPro"/>
</dbReference>
<evidence type="ECO:0000256" key="6">
    <source>
        <dbReference type="ARBA" id="ARBA00011893"/>
    </source>
</evidence>
<dbReference type="AlphaFoldDB" id="A0A4V6PLN4"/>
<gene>
    <name evidence="11" type="primary">apt</name>
    <name evidence="13" type="ORF">E2F46_08715</name>
</gene>
<keyword evidence="14" id="KW-1185">Reference proteome</keyword>
<comment type="pathway">
    <text evidence="3 11">Purine metabolism; AMP biosynthesis via salvage pathway; AMP from adenine: step 1/1.</text>
</comment>
<evidence type="ECO:0000313" key="13">
    <source>
        <dbReference type="EMBL" id="TDK24357.1"/>
    </source>
</evidence>
<keyword evidence="10 11" id="KW-0660">Purine salvage</keyword>
<dbReference type="NCBIfam" id="TIGR01090">
    <property type="entry name" value="apt"/>
    <property type="match status" value="1"/>
</dbReference>
<comment type="caution">
    <text evidence="13">The sequence shown here is derived from an EMBL/GenBank/DDBJ whole genome shotgun (WGS) entry which is preliminary data.</text>
</comment>
<dbReference type="InterPro" id="IPR000836">
    <property type="entry name" value="PRTase_dom"/>
</dbReference>
<evidence type="ECO:0000256" key="7">
    <source>
        <dbReference type="ARBA" id="ARBA00022490"/>
    </source>
</evidence>
<dbReference type="Gene3D" id="3.40.50.2020">
    <property type="match status" value="1"/>
</dbReference>
<dbReference type="CDD" id="cd06223">
    <property type="entry name" value="PRTases_typeI"/>
    <property type="match status" value="1"/>
</dbReference>
<evidence type="ECO:0000256" key="2">
    <source>
        <dbReference type="ARBA" id="ARBA00004496"/>
    </source>
</evidence>
<evidence type="ECO:0000256" key="1">
    <source>
        <dbReference type="ARBA" id="ARBA00000868"/>
    </source>
</evidence>
<keyword evidence="8 11" id="KW-0328">Glycosyltransferase</keyword>
<dbReference type="GO" id="GO:0006166">
    <property type="term" value="P:purine ribonucleoside salvage"/>
    <property type="evidence" value="ECO:0007669"/>
    <property type="project" value="UniProtKB-UniRule"/>
</dbReference>
<dbReference type="FunFam" id="3.40.50.2020:FF:000021">
    <property type="entry name" value="Adenine phosphoribosyltransferase"/>
    <property type="match status" value="1"/>
</dbReference>
<dbReference type="HAMAP" id="MF_00004">
    <property type="entry name" value="Aden_phosphoribosyltr"/>
    <property type="match status" value="1"/>
</dbReference>
<proteinExistence type="inferred from homology"/>
<dbReference type="InterPro" id="IPR029057">
    <property type="entry name" value="PRTase-like"/>
</dbReference>
<evidence type="ECO:0000256" key="10">
    <source>
        <dbReference type="ARBA" id="ARBA00022726"/>
    </source>
</evidence>
<dbReference type="Proteomes" id="UP000294796">
    <property type="component" value="Unassembled WGS sequence"/>
</dbReference>
<dbReference type="EMBL" id="SMTF01000005">
    <property type="protein sequence ID" value="TDK24357.1"/>
    <property type="molecule type" value="Genomic_DNA"/>
</dbReference>
<protein>
    <recommendedName>
        <fullName evidence="6 11">Adenine phosphoribosyltransferase</fullName>
        <shortName evidence="11">APRT</shortName>
        <ecNumber evidence="6 11">2.4.2.7</ecNumber>
    </recommendedName>
</protein>
<dbReference type="PANTHER" id="PTHR11776">
    <property type="entry name" value="ADENINE PHOSPHORIBOSYLTRANSFERASE"/>
    <property type="match status" value="1"/>
</dbReference>
<evidence type="ECO:0000256" key="5">
    <source>
        <dbReference type="ARBA" id="ARBA00011738"/>
    </source>
</evidence>
<evidence type="ECO:0000256" key="11">
    <source>
        <dbReference type="HAMAP-Rule" id="MF_00004"/>
    </source>
</evidence>
<dbReference type="EC" id="2.4.2.7" evidence="6 11"/>
<dbReference type="GO" id="GO:0044209">
    <property type="term" value="P:AMP salvage"/>
    <property type="evidence" value="ECO:0007669"/>
    <property type="project" value="UniProtKB-UniRule"/>
</dbReference>